<name>A0AAV7XFD4_9NEOP</name>
<feature type="region of interest" description="Disordered" evidence="7">
    <location>
        <begin position="159"/>
        <end position="229"/>
    </location>
</feature>
<feature type="DNA-binding region" description="H-T-H motif" evidence="6">
    <location>
        <begin position="721"/>
        <end position="741"/>
    </location>
</feature>
<feature type="compositionally biased region" description="Basic and acidic residues" evidence="7">
    <location>
        <begin position="44"/>
        <end position="53"/>
    </location>
</feature>
<feature type="domain" description="HTH psq-type" evidence="8">
    <location>
        <begin position="280"/>
        <end position="326"/>
    </location>
</feature>
<dbReference type="SUPFAM" id="SSF46689">
    <property type="entry name" value="Homeodomain-like"/>
    <property type="match status" value="2"/>
</dbReference>
<protein>
    <recommendedName>
        <fullName evidence="8">HTH psq-type domain-containing protein</fullName>
    </recommendedName>
</protein>
<proteinExistence type="predicted"/>
<feature type="region of interest" description="Disordered" evidence="7">
    <location>
        <begin position="448"/>
        <end position="480"/>
    </location>
</feature>
<feature type="compositionally biased region" description="Pro residues" evidence="7">
    <location>
        <begin position="407"/>
        <end position="417"/>
    </location>
</feature>
<dbReference type="InterPro" id="IPR009057">
    <property type="entry name" value="Homeodomain-like_sf"/>
</dbReference>
<feature type="region of interest" description="Disordered" evidence="7">
    <location>
        <begin position="351"/>
        <end position="377"/>
    </location>
</feature>
<feature type="region of interest" description="Disordered" evidence="7">
    <location>
        <begin position="1"/>
        <end position="86"/>
    </location>
</feature>
<dbReference type="InterPro" id="IPR007889">
    <property type="entry name" value="HTH_Psq"/>
</dbReference>
<evidence type="ECO:0000256" key="7">
    <source>
        <dbReference type="SAM" id="MobiDB-lite"/>
    </source>
</evidence>
<dbReference type="PANTHER" id="PTHR21545">
    <property type="entry name" value="TRANSCRIPTION FACTOR MLR1/2"/>
    <property type="match status" value="1"/>
</dbReference>
<comment type="subcellular location">
    <subcellularLocation>
        <location evidence="1 6">Nucleus</location>
    </subcellularLocation>
</comment>
<dbReference type="Pfam" id="PF05225">
    <property type="entry name" value="HTH_psq"/>
    <property type="match status" value="2"/>
</dbReference>
<feature type="compositionally biased region" description="Low complexity" evidence="7">
    <location>
        <begin position="902"/>
        <end position="912"/>
    </location>
</feature>
<evidence type="ECO:0000313" key="10">
    <source>
        <dbReference type="Proteomes" id="UP001075354"/>
    </source>
</evidence>
<feature type="compositionally biased region" description="Acidic residues" evidence="7">
    <location>
        <begin position="353"/>
        <end position="367"/>
    </location>
</feature>
<dbReference type="AlphaFoldDB" id="A0AAV7XFD4"/>
<dbReference type="GO" id="GO:0003677">
    <property type="term" value="F:DNA binding"/>
    <property type="evidence" value="ECO:0007669"/>
    <property type="project" value="UniProtKB-UniRule"/>
</dbReference>
<feature type="DNA-binding region" description="H-T-H motif" evidence="6">
    <location>
        <begin position="302"/>
        <end position="322"/>
    </location>
</feature>
<evidence type="ECO:0000313" key="9">
    <source>
        <dbReference type="EMBL" id="KAJ1524786.1"/>
    </source>
</evidence>
<feature type="region of interest" description="Disordered" evidence="7">
    <location>
        <begin position="500"/>
        <end position="561"/>
    </location>
</feature>
<dbReference type="GO" id="GO:0006357">
    <property type="term" value="P:regulation of transcription by RNA polymerase II"/>
    <property type="evidence" value="ECO:0007669"/>
    <property type="project" value="TreeGrafter"/>
</dbReference>
<dbReference type="FunFam" id="1.10.10.60:FF:000019">
    <property type="entry name" value="Ligand-dependent corepressor isoform 1"/>
    <property type="match status" value="1"/>
</dbReference>
<keyword evidence="3 6" id="KW-0238">DNA-binding</keyword>
<dbReference type="Proteomes" id="UP001075354">
    <property type="component" value="Chromosome 8"/>
</dbReference>
<keyword evidence="4" id="KW-0804">Transcription</keyword>
<keyword evidence="5 6" id="KW-0539">Nucleus</keyword>
<feature type="region of interest" description="Disordered" evidence="7">
    <location>
        <begin position="658"/>
        <end position="704"/>
    </location>
</feature>
<dbReference type="EMBL" id="JAPTSV010000008">
    <property type="protein sequence ID" value="KAJ1524786.1"/>
    <property type="molecule type" value="Genomic_DNA"/>
</dbReference>
<feature type="region of interest" description="Disordered" evidence="7">
    <location>
        <begin position="738"/>
        <end position="845"/>
    </location>
</feature>
<feature type="compositionally biased region" description="Basic and acidic residues" evidence="7">
    <location>
        <begin position="512"/>
        <end position="524"/>
    </location>
</feature>
<feature type="compositionally biased region" description="Basic and acidic residues" evidence="7">
    <location>
        <begin position="1177"/>
        <end position="1197"/>
    </location>
</feature>
<dbReference type="GO" id="GO:0005634">
    <property type="term" value="C:nucleus"/>
    <property type="evidence" value="ECO:0007669"/>
    <property type="project" value="UniProtKB-SubCell"/>
</dbReference>
<sequence>MGRWKWRQLGTIGTWDEHDHGEAACPAEEAAKPSGLQDSSRPPQDFEPRRDRQCYFCDDPLDSSTRIASDSEDDSGSVASEGEAGGACTLRNMTTLEAVTSMAASLAAVAAFKSSQGSNSTATSTAGAGPQAAQGLYPLGSLANLPAWYNHVAAVAAAAQQQQQQQDSSRSTPLDSHSLAGSPGPGSGPNHSPGAGPSPSTSTTPAFPPSASSPGTLSPGGACGAGGASPVDMPMPLDLSAKAAAIALAMERDALRDLRVPDSKNIFKARPRANTALTQRRTYTEDELQAALRDIQSGKLGTRRAAVIYGIPRSTLRNKVYKLTMERKCDPASLVMAAADPTRLALSALALPPEDDDGALSPGEDELGDKGIKSDSPAALAPESLRLLLQHGMRRKAGSEGSEEGASPPPSGLPPAFPGAEQWGLPGLDYAALAPYITKLLGAHQSLLTRNTPGPGPGLGPTTPGGSGGDSPGVDADFLPKFPPPLLPDFLFRMMTEDRAQGPFHNGSGPGEARDGRDGEDKRSTASPSIKSDADDDGRPTSPHVILKIPSFKPTTSKNGGVEGVGSGVTLAAFARCGSGSGGSGGESSQHSEHGAPLTAAPAPSVSPPSTAQQIMANKALAAKFPHLRLGGTPPGSLFDLKRSHFGSPVSHHAMAESVMKSMQHQQQQQQQTAKTSCSSTPSTNTGSGKGTRPKRGKYRNYDRDALNEAVKAVQRGEMSVHRAGSFYGVPHSTLEYKVKERHLMRPRKRDPKPQPPADDKAKTDASQPPNVANVLRLSPGDKMPLAGLPGLGGLPGPAPVGPPGPAPCTSKAKQFAPPPMAAPQNGLKPRFDPPGIPSLYPFPFWTAGFPPHLPALDFSTQAAASFNSNSKQFQMASQMMQRLQDAQDSSRTNAGPPPHPGTTTTSPGPGHNRSPGPRSSPDPVLRPGVGLPPREPSPPRTGPGSTSGAGPGAAALALGLKRSRDADETIDDSSSDNNTFLDGIIRYGLEKGLSRPSKEAVEKMADNALLDSLCRSRLDGRLDGRLDIRMDAARARQRTSSSSEDDEVRRPPLSLLHPNVVHLSPSSDGSEDKNSHHDVSEDAQGIDERLPRPNNSNVKPFHANHSPPQIPQDGGVPGVTVPRPSPVNGLEAAVARSASRAEEDLSGLLKSASACDSKLNSRAASERGGVAGPGEDGAKDSNEDQEREDSRTQDIS</sequence>
<organism evidence="9 10">
    <name type="scientific">Megalurothrips usitatus</name>
    <name type="common">bean blossom thrips</name>
    <dbReference type="NCBI Taxonomy" id="439358"/>
    <lineage>
        <taxon>Eukaryota</taxon>
        <taxon>Metazoa</taxon>
        <taxon>Ecdysozoa</taxon>
        <taxon>Arthropoda</taxon>
        <taxon>Hexapoda</taxon>
        <taxon>Insecta</taxon>
        <taxon>Pterygota</taxon>
        <taxon>Neoptera</taxon>
        <taxon>Paraneoptera</taxon>
        <taxon>Thysanoptera</taxon>
        <taxon>Terebrantia</taxon>
        <taxon>Thripoidea</taxon>
        <taxon>Thripidae</taxon>
        <taxon>Megalurothrips</taxon>
    </lineage>
</organism>
<feature type="compositionally biased region" description="Polar residues" evidence="7">
    <location>
        <begin position="673"/>
        <end position="687"/>
    </location>
</feature>
<feature type="compositionally biased region" description="Gly residues" evidence="7">
    <location>
        <begin position="457"/>
        <end position="471"/>
    </location>
</feature>
<evidence type="ECO:0000256" key="5">
    <source>
        <dbReference type="ARBA" id="ARBA00023242"/>
    </source>
</evidence>
<gene>
    <name evidence="9" type="ORF">ONE63_009659</name>
</gene>
<evidence type="ECO:0000256" key="2">
    <source>
        <dbReference type="ARBA" id="ARBA00023015"/>
    </source>
</evidence>
<feature type="region of interest" description="Disordered" evidence="7">
    <location>
        <begin position="1008"/>
        <end position="1197"/>
    </location>
</feature>
<feature type="region of interest" description="Disordered" evidence="7">
    <location>
        <begin position="579"/>
        <end position="612"/>
    </location>
</feature>
<reference evidence="9" key="1">
    <citation type="submission" date="2022-12" db="EMBL/GenBank/DDBJ databases">
        <title>Chromosome-level genome assembly of the bean flower thrips Megalurothrips usitatus.</title>
        <authorList>
            <person name="Ma L."/>
            <person name="Liu Q."/>
            <person name="Li H."/>
            <person name="Cai W."/>
        </authorList>
    </citation>
    <scope>NUCLEOTIDE SEQUENCE</scope>
    <source>
        <strain evidence="9">Cailab_2022a</strain>
    </source>
</reference>
<feature type="region of interest" description="Disordered" evidence="7">
    <location>
        <begin position="393"/>
        <end position="420"/>
    </location>
</feature>
<feature type="compositionally biased region" description="Basic and acidic residues" evidence="7">
    <location>
        <begin position="1071"/>
        <end position="1092"/>
    </location>
</feature>
<keyword evidence="10" id="KW-1185">Reference proteome</keyword>
<feature type="domain" description="HTH psq-type" evidence="8">
    <location>
        <begin position="693"/>
        <end position="745"/>
    </location>
</feature>
<dbReference type="PANTHER" id="PTHR21545:SF13">
    <property type="entry name" value="ECDYSONE-INDUCED PROTEIN 93F, ISOFORM C"/>
    <property type="match status" value="1"/>
</dbReference>
<feature type="region of interest" description="Disordered" evidence="7">
    <location>
        <begin position="869"/>
        <end position="982"/>
    </location>
</feature>
<evidence type="ECO:0000256" key="3">
    <source>
        <dbReference type="ARBA" id="ARBA00023125"/>
    </source>
</evidence>
<feature type="compositionally biased region" description="Polar residues" evidence="7">
    <location>
        <begin position="869"/>
        <end position="894"/>
    </location>
</feature>
<feature type="compositionally biased region" description="Pro residues" evidence="7">
    <location>
        <begin position="797"/>
        <end position="807"/>
    </location>
</feature>
<accession>A0AAV7XFD4</accession>
<keyword evidence="2" id="KW-0805">Transcription regulation</keyword>
<dbReference type="Gene3D" id="1.10.10.60">
    <property type="entry name" value="Homeodomain-like"/>
    <property type="match status" value="2"/>
</dbReference>
<evidence type="ECO:0000259" key="8">
    <source>
        <dbReference type="PROSITE" id="PS50960"/>
    </source>
</evidence>
<feature type="compositionally biased region" description="Low complexity" evidence="7">
    <location>
        <begin position="176"/>
        <end position="216"/>
    </location>
</feature>
<evidence type="ECO:0000256" key="4">
    <source>
        <dbReference type="ARBA" id="ARBA00023163"/>
    </source>
</evidence>
<comment type="caution">
    <text evidence="9">The sequence shown here is derived from an EMBL/GenBank/DDBJ whole genome shotgun (WGS) entry which is preliminary data.</text>
</comment>
<dbReference type="PROSITE" id="PS50960">
    <property type="entry name" value="HTH_PSQ"/>
    <property type="match status" value="2"/>
</dbReference>
<evidence type="ECO:0000256" key="1">
    <source>
        <dbReference type="ARBA" id="ARBA00004123"/>
    </source>
</evidence>
<evidence type="ECO:0000256" key="6">
    <source>
        <dbReference type="PROSITE-ProRule" id="PRU00320"/>
    </source>
</evidence>
<feature type="compositionally biased region" description="Low complexity" evidence="7">
    <location>
        <begin position="595"/>
        <end position="612"/>
    </location>
</feature>
<feature type="compositionally biased region" description="Basic and acidic residues" evidence="7">
    <location>
        <begin position="1015"/>
        <end position="1035"/>
    </location>
</feature>